<reference evidence="1" key="1">
    <citation type="submission" date="2015-10" db="EMBL/GenBank/DDBJ databases">
        <authorList>
            <person name="Gilbert D.G."/>
        </authorList>
    </citation>
    <scope>NUCLEOTIDE SEQUENCE</scope>
    <source>
        <strain evidence="1">Phyl III-seqv23</strain>
    </source>
</reference>
<evidence type="ECO:0000313" key="1">
    <source>
        <dbReference type="EMBL" id="CUV53693.1"/>
    </source>
</evidence>
<name>A0A0S4WR34_RALSL</name>
<gene>
    <name evidence="1" type="ORF">RUN215_v1_180016</name>
</gene>
<organism evidence="1">
    <name type="scientific">Ralstonia solanacearum</name>
    <name type="common">Pseudomonas solanacearum</name>
    <dbReference type="NCBI Taxonomy" id="305"/>
    <lineage>
        <taxon>Bacteria</taxon>
        <taxon>Pseudomonadati</taxon>
        <taxon>Pseudomonadota</taxon>
        <taxon>Betaproteobacteria</taxon>
        <taxon>Burkholderiales</taxon>
        <taxon>Burkholderiaceae</taxon>
        <taxon>Ralstonia</taxon>
        <taxon>Ralstonia solanacearum species complex</taxon>
    </lineage>
</organism>
<dbReference type="EMBL" id="LN899820">
    <property type="protein sequence ID" value="CUV53693.1"/>
    <property type="molecule type" value="Genomic_DNA"/>
</dbReference>
<proteinExistence type="predicted"/>
<dbReference type="AlphaFoldDB" id="A0A0S4WR34"/>
<accession>A0A0S4WR34</accession>
<protein>
    <submittedName>
        <fullName evidence="1">Uncharacterized protein</fullName>
    </submittedName>
</protein>
<sequence>MLEPLFTNINKPGIGPIDLIGFKSFLLSKEIHKSQRQVAYFMGGFLIYLGRLEYVILSRLVERLKSSLMMSIPPLPFSLVVIEEMLGSFNISIIFLTPSLIPHVRPY</sequence>